<feature type="repeat" description="TPR" evidence="1">
    <location>
        <begin position="307"/>
        <end position="340"/>
    </location>
</feature>
<evidence type="ECO:0000313" key="3">
    <source>
        <dbReference type="EMBL" id="MBV2127622.1"/>
    </source>
</evidence>
<accession>A0ABS6MHB8</accession>
<reference evidence="3 4" key="1">
    <citation type="submission" date="2021-06" db="EMBL/GenBank/DDBJ databases">
        <title>Rheinheimera indica sp. nov., isolated from deep-sea sediment.</title>
        <authorList>
            <person name="Wang Z."/>
            <person name="Zhang X.-Y."/>
        </authorList>
    </citation>
    <scope>NUCLEOTIDE SEQUENCE [LARGE SCALE GENOMIC DNA]</scope>
    <source>
        <strain evidence="3 4">SM2107</strain>
    </source>
</reference>
<feature type="chain" id="PRO_5046779032" evidence="2">
    <location>
        <begin position="23"/>
        <end position="397"/>
    </location>
</feature>
<name>A0ABS6MHB8_9GAMM</name>
<sequence>MKILTALNIIFCLLLVASCQHSSGEWALSQQQQLLLDDASFSGETYPVETATQIFQLPDATKTQLNRLSASHQDLAARSKAILHYILAYAGDSLTYQHGATKTVSETLATGRANCLSLSLLTYSIAREVGIDAVFQDVTIPEYWSSSTTQTWLNGHINLKLLQNGHLNQSSGKVLLSSNIIVDFDSSIARKRFPAKIISSKRAIAMFYNNKAAEALDQSNAAQAYRYYQAAIATDPDFADTWSNLAVLYRLHNYHRLAEQTYHHSLALDPNSNNTLSNLAVLYRRNGNIDAAAKLEQRVYNKRKTNPWYFIMLGNEAIKTNNQREAIAFFQQALALDNNTHEAWFGLASSYFALNNNIKASQYLERAQRAATLLPDKERYQHKLSALNQLSSLCQHC</sequence>
<organism evidence="3 4">
    <name type="scientific">Arsukibacterium indicum</name>
    <dbReference type="NCBI Taxonomy" id="2848612"/>
    <lineage>
        <taxon>Bacteria</taxon>
        <taxon>Pseudomonadati</taxon>
        <taxon>Pseudomonadota</taxon>
        <taxon>Gammaproteobacteria</taxon>
        <taxon>Chromatiales</taxon>
        <taxon>Chromatiaceae</taxon>
        <taxon>Arsukibacterium</taxon>
    </lineage>
</organism>
<evidence type="ECO:0000256" key="1">
    <source>
        <dbReference type="PROSITE-ProRule" id="PRU00339"/>
    </source>
</evidence>
<comment type="caution">
    <text evidence="3">The sequence shown here is derived from an EMBL/GenBank/DDBJ whole genome shotgun (WGS) entry which is preliminary data.</text>
</comment>
<evidence type="ECO:0000313" key="4">
    <source>
        <dbReference type="Proteomes" id="UP000704611"/>
    </source>
</evidence>
<proteinExistence type="predicted"/>
<dbReference type="PROSITE" id="PS50005">
    <property type="entry name" value="TPR"/>
    <property type="match status" value="2"/>
</dbReference>
<feature type="repeat" description="TPR" evidence="1">
    <location>
        <begin position="239"/>
        <end position="272"/>
    </location>
</feature>
<protein>
    <submittedName>
        <fullName evidence="3">Tetratricopeptide repeat protein</fullName>
    </submittedName>
</protein>
<gene>
    <name evidence="3" type="ORF">KQY15_00740</name>
</gene>
<keyword evidence="4" id="KW-1185">Reference proteome</keyword>
<keyword evidence="1" id="KW-0802">TPR repeat</keyword>
<dbReference type="EMBL" id="JAHRID010000001">
    <property type="protein sequence ID" value="MBV2127622.1"/>
    <property type="molecule type" value="Genomic_DNA"/>
</dbReference>
<dbReference type="PANTHER" id="PTHR12558:SF13">
    <property type="entry name" value="CELL DIVISION CYCLE PROTEIN 27 HOMOLOG"/>
    <property type="match status" value="1"/>
</dbReference>
<dbReference type="PROSITE" id="PS51257">
    <property type="entry name" value="PROKAR_LIPOPROTEIN"/>
    <property type="match status" value="1"/>
</dbReference>
<dbReference type="InterPro" id="IPR019734">
    <property type="entry name" value="TPR_rpt"/>
</dbReference>
<dbReference type="Proteomes" id="UP000704611">
    <property type="component" value="Unassembled WGS sequence"/>
</dbReference>
<dbReference type="RefSeq" id="WP_217666483.1">
    <property type="nucleotide sequence ID" value="NZ_JAHRID010000001.1"/>
</dbReference>
<dbReference type="SMART" id="SM00028">
    <property type="entry name" value="TPR"/>
    <property type="match status" value="5"/>
</dbReference>
<dbReference type="Pfam" id="PF13432">
    <property type="entry name" value="TPR_16"/>
    <property type="match status" value="1"/>
</dbReference>
<feature type="signal peptide" evidence="2">
    <location>
        <begin position="1"/>
        <end position="22"/>
    </location>
</feature>
<dbReference type="PANTHER" id="PTHR12558">
    <property type="entry name" value="CELL DIVISION CYCLE 16,23,27"/>
    <property type="match status" value="1"/>
</dbReference>
<evidence type="ECO:0000256" key="2">
    <source>
        <dbReference type="SAM" id="SignalP"/>
    </source>
</evidence>
<keyword evidence="2" id="KW-0732">Signal</keyword>